<reference evidence="1" key="2">
    <citation type="submission" date="2013-05" db="EMBL/GenBank/DDBJ databases">
        <authorList>
            <person name="Carter J.-M."/>
            <person name="Baker S.C."/>
            <person name="Pink R."/>
            <person name="Carter D.R.F."/>
            <person name="Collins A."/>
            <person name="Tomlin J."/>
            <person name="Gibbs M."/>
            <person name="Breuker C.J."/>
        </authorList>
    </citation>
    <scope>NUCLEOTIDE SEQUENCE</scope>
    <source>
        <tissue evidence="1">Ovary</tissue>
    </source>
</reference>
<dbReference type="AlphaFoldDB" id="S4NV57"/>
<accession>S4NV57</accession>
<feature type="non-terminal residue" evidence="1">
    <location>
        <position position="1"/>
    </location>
</feature>
<sequence>VFFLGCVLRHTENESLTLVSNYVTHLLIVSYSCDSFYQNTIFFQLKSDNHIKVSLLQSINNPTIFVTC</sequence>
<proteinExistence type="predicted"/>
<name>S4NV57_9NEOP</name>
<dbReference type="EMBL" id="GAIX01013077">
    <property type="protein sequence ID" value="JAA79483.1"/>
    <property type="molecule type" value="Transcribed_RNA"/>
</dbReference>
<evidence type="ECO:0000313" key="1">
    <source>
        <dbReference type="EMBL" id="JAA79483.1"/>
    </source>
</evidence>
<protein>
    <submittedName>
        <fullName evidence="1">Uncharacterized protein</fullName>
    </submittedName>
</protein>
<reference evidence="1" key="1">
    <citation type="journal article" date="2013" name="BMC Genomics">
        <title>Unscrambling butterfly oogenesis.</title>
        <authorList>
            <person name="Carter J.M."/>
            <person name="Baker S.C."/>
            <person name="Pink R."/>
            <person name="Carter D.R."/>
            <person name="Collins A."/>
            <person name="Tomlin J."/>
            <person name="Gibbs M."/>
            <person name="Breuker C.J."/>
        </authorList>
    </citation>
    <scope>NUCLEOTIDE SEQUENCE</scope>
    <source>
        <tissue evidence="1">Ovary</tissue>
    </source>
</reference>
<organism evidence="1">
    <name type="scientific">Pararge aegeria</name>
    <name type="common">speckled wood butterfly</name>
    <dbReference type="NCBI Taxonomy" id="116150"/>
    <lineage>
        <taxon>Eukaryota</taxon>
        <taxon>Metazoa</taxon>
        <taxon>Ecdysozoa</taxon>
        <taxon>Arthropoda</taxon>
        <taxon>Hexapoda</taxon>
        <taxon>Insecta</taxon>
        <taxon>Pterygota</taxon>
        <taxon>Neoptera</taxon>
        <taxon>Endopterygota</taxon>
        <taxon>Lepidoptera</taxon>
        <taxon>Glossata</taxon>
        <taxon>Ditrysia</taxon>
        <taxon>Papilionoidea</taxon>
        <taxon>Nymphalidae</taxon>
        <taxon>Satyrinae</taxon>
        <taxon>Satyrini</taxon>
        <taxon>Parargina</taxon>
        <taxon>Pararge</taxon>
    </lineage>
</organism>